<evidence type="ECO:0000256" key="1">
    <source>
        <dbReference type="SAM" id="Phobius"/>
    </source>
</evidence>
<organism evidence="2 3">
    <name type="scientific">Ureibacillus suwonensis</name>
    <dbReference type="NCBI Taxonomy" id="313007"/>
    <lineage>
        <taxon>Bacteria</taxon>
        <taxon>Bacillati</taxon>
        <taxon>Bacillota</taxon>
        <taxon>Bacilli</taxon>
        <taxon>Bacillales</taxon>
        <taxon>Caryophanaceae</taxon>
        <taxon>Ureibacillus</taxon>
    </lineage>
</organism>
<keyword evidence="1" id="KW-0472">Membrane</keyword>
<keyword evidence="1" id="KW-0812">Transmembrane</keyword>
<feature type="transmembrane region" description="Helical" evidence="1">
    <location>
        <begin position="126"/>
        <end position="151"/>
    </location>
</feature>
<keyword evidence="3" id="KW-1185">Reference proteome</keyword>
<feature type="transmembrane region" description="Helical" evidence="1">
    <location>
        <begin position="91"/>
        <end position="114"/>
    </location>
</feature>
<sequence length="204" mass="21686">MKIREFTLTTVFLAIILLFALTPIGFIHLGVIKATIIHVPIIIASIILGPRIGAFLGLAFGISSVVTNTMAPTLLSFAFSPAVPVLGTSHGSIWALFIAIVPRVIVGVVPYYLNKTLQKVLSKEKWSLFLTGLLTTVLHTFLIMGSIALIFHDAYAKAVNADGISGIIAAVLMVFFTNGIAEATLAAFAAALVVPPLLKVANKY</sequence>
<dbReference type="EMBL" id="JBHSNQ010000184">
    <property type="protein sequence ID" value="MFC5542901.1"/>
    <property type="molecule type" value="Genomic_DNA"/>
</dbReference>
<accession>A0ABW0RF10</accession>
<reference evidence="3" key="1">
    <citation type="journal article" date="2019" name="Int. J. Syst. Evol. Microbiol.">
        <title>The Global Catalogue of Microorganisms (GCM) 10K type strain sequencing project: providing services to taxonomists for standard genome sequencing and annotation.</title>
        <authorList>
            <consortium name="The Broad Institute Genomics Platform"/>
            <consortium name="The Broad Institute Genome Sequencing Center for Infectious Disease"/>
            <person name="Wu L."/>
            <person name="Ma J."/>
        </authorList>
    </citation>
    <scope>NUCLEOTIDE SEQUENCE [LARGE SCALE GENOMIC DNA]</scope>
    <source>
        <strain evidence="3">CCUG 56331</strain>
    </source>
</reference>
<dbReference type="InterPro" id="IPR024529">
    <property type="entry name" value="ECF_trnsprt_substrate-spec"/>
</dbReference>
<evidence type="ECO:0000313" key="2">
    <source>
        <dbReference type="EMBL" id="MFC5542901.1"/>
    </source>
</evidence>
<keyword evidence="1" id="KW-1133">Transmembrane helix</keyword>
<dbReference type="RefSeq" id="WP_390310347.1">
    <property type="nucleotide sequence ID" value="NZ_JBHSNQ010000184.1"/>
</dbReference>
<name>A0ABW0RF10_9BACL</name>
<comment type="caution">
    <text evidence="2">The sequence shown here is derived from an EMBL/GenBank/DDBJ whole genome shotgun (WGS) entry which is preliminary data.</text>
</comment>
<proteinExistence type="predicted"/>
<dbReference type="Pfam" id="PF12822">
    <property type="entry name" value="ECF_trnsprt"/>
    <property type="match status" value="1"/>
</dbReference>
<gene>
    <name evidence="2" type="ORF">ACFPOH_14420</name>
</gene>
<protein>
    <submittedName>
        <fullName evidence="2">ECF transporter S component</fullName>
    </submittedName>
</protein>
<feature type="transmembrane region" description="Helical" evidence="1">
    <location>
        <begin position="163"/>
        <end position="194"/>
    </location>
</feature>
<dbReference type="Proteomes" id="UP001595978">
    <property type="component" value="Unassembled WGS sequence"/>
</dbReference>
<dbReference type="Gene3D" id="1.10.1760.20">
    <property type="match status" value="1"/>
</dbReference>
<evidence type="ECO:0000313" key="3">
    <source>
        <dbReference type="Proteomes" id="UP001595978"/>
    </source>
</evidence>